<evidence type="ECO:0000313" key="3">
    <source>
        <dbReference type="Proteomes" id="UP000751190"/>
    </source>
</evidence>
<sequence>MGQIFSSKVQELREELERTEQALQKHLESAAHELDAEQRRRKAAEAEVAAAAAAADALRAEIAAARDDEATALETAAAARKAHDEHALLVKRILTAQHKYGVGVAWPGVPSGAAAGGEAEQLAVAPSARALARAEVAAARLADVGGGAVRTALAEAEDDALAALLWPRPLGDVSVAVRTGRSCAQLGLVLTPGPGLGGPTSGAAGPSAIDTARVAAGVFHRLPSAAVALGASAVYCPTTKGFDEANCALLVGRGASAGGAARTAALVSAAGGSSIAFSHALASIDHTGELSLGARWLLGGNCRLDARTSVDVNSKRVCKAGAHLTFSL</sequence>
<dbReference type="AlphaFoldDB" id="A0A8J6C9S6"/>
<protein>
    <submittedName>
        <fullName evidence="2">Uncharacterized protein</fullName>
    </submittedName>
</protein>
<evidence type="ECO:0000256" key="1">
    <source>
        <dbReference type="SAM" id="Coils"/>
    </source>
</evidence>
<dbReference type="Proteomes" id="UP000751190">
    <property type="component" value="Unassembled WGS sequence"/>
</dbReference>
<name>A0A8J6C9S6_DIALT</name>
<comment type="caution">
    <text evidence="2">The sequence shown here is derived from an EMBL/GenBank/DDBJ whole genome shotgun (WGS) entry which is preliminary data.</text>
</comment>
<keyword evidence="1" id="KW-0175">Coiled coil</keyword>
<organism evidence="2 3">
    <name type="scientific">Diacronema lutheri</name>
    <name type="common">Unicellular marine alga</name>
    <name type="synonym">Monochrysis lutheri</name>
    <dbReference type="NCBI Taxonomy" id="2081491"/>
    <lineage>
        <taxon>Eukaryota</taxon>
        <taxon>Haptista</taxon>
        <taxon>Haptophyta</taxon>
        <taxon>Pavlovophyceae</taxon>
        <taxon>Pavlovales</taxon>
        <taxon>Pavlovaceae</taxon>
        <taxon>Diacronema</taxon>
    </lineage>
</organism>
<gene>
    <name evidence="2" type="ORF">KFE25_003165</name>
</gene>
<keyword evidence="3" id="KW-1185">Reference proteome</keyword>
<evidence type="ECO:0000313" key="2">
    <source>
        <dbReference type="EMBL" id="KAG8459713.1"/>
    </source>
</evidence>
<feature type="coiled-coil region" evidence="1">
    <location>
        <begin position="2"/>
        <end position="68"/>
    </location>
</feature>
<reference evidence="2" key="1">
    <citation type="submission" date="2021-05" db="EMBL/GenBank/DDBJ databases">
        <title>The genome of the haptophyte Pavlova lutheri (Diacronema luteri, Pavlovales) - a model for lipid biosynthesis in eukaryotic algae.</title>
        <authorList>
            <person name="Hulatt C.J."/>
            <person name="Posewitz M.C."/>
        </authorList>
    </citation>
    <scope>NUCLEOTIDE SEQUENCE</scope>
    <source>
        <strain evidence="2">NIVA-4/92</strain>
    </source>
</reference>
<accession>A0A8J6C9S6</accession>
<proteinExistence type="predicted"/>
<dbReference type="EMBL" id="JAGTXO010000038">
    <property type="protein sequence ID" value="KAG8459713.1"/>
    <property type="molecule type" value="Genomic_DNA"/>
</dbReference>